<organism evidence="4 5">
    <name type="scientific">Vitrella brassicaformis (strain CCMP3155)</name>
    <dbReference type="NCBI Taxonomy" id="1169540"/>
    <lineage>
        <taxon>Eukaryota</taxon>
        <taxon>Sar</taxon>
        <taxon>Alveolata</taxon>
        <taxon>Colpodellida</taxon>
        <taxon>Vitrellaceae</taxon>
        <taxon>Vitrella</taxon>
    </lineage>
</organism>
<dbReference type="InterPro" id="IPR036322">
    <property type="entry name" value="WD40_repeat_dom_sf"/>
</dbReference>
<evidence type="ECO:0000256" key="3">
    <source>
        <dbReference type="PROSITE-ProRule" id="PRU00221"/>
    </source>
</evidence>
<proteinExistence type="predicted"/>
<dbReference type="PANTHER" id="PTHR22847:SF637">
    <property type="entry name" value="WD REPEAT DOMAIN 5B"/>
    <property type="match status" value="1"/>
</dbReference>
<accession>A0A0G4GPD0</accession>
<dbReference type="Proteomes" id="UP000041254">
    <property type="component" value="Unassembled WGS sequence"/>
</dbReference>
<dbReference type="InParanoid" id="A0A0G4GPD0"/>
<dbReference type="VEuPathDB" id="CryptoDB:Vbra_960"/>
<dbReference type="Pfam" id="PF00400">
    <property type="entry name" value="WD40"/>
    <property type="match status" value="3"/>
</dbReference>
<name>A0A0G4GPD0_VITBC</name>
<dbReference type="PANTHER" id="PTHR22847">
    <property type="entry name" value="WD40 REPEAT PROTEIN"/>
    <property type="match status" value="1"/>
</dbReference>
<feature type="repeat" description="WD" evidence="3">
    <location>
        <begin position="63"/>
        <end position="104"/>
    </location>
</feature>
<keyword evidence="1 3" id="KW-0853">WD repeat</keyword>
<dbReference type="EMBL" id="CDMY01000748">
    <property type="protein sequence ID" value="CEM32240.1"/>
    <property type="molecule type" value="Genomic_DNA"/>
</dbReference>
<dbReference type="InterPro" id="IPR020472">
    <property type="entry name" value="WD40_PAC1"/>
</dbReference>
<evidence type="ECO:0000256" key="2">
    <source>
        <dbReference type="ARBA" id="ARBA00022737"/>
    </source>
</evidence>
<dbReference type="PROSITE" id="PS50294">
    <property type="entry name" value="WD_REPEATS_REGION"/>
    <property type="match status" value="1"/>
</dbReference>
<dbReference type="STRING" id="1169540.A0A0G4GPD0"/>
<evidence type="ECO:0000256" key="1">
    <source>
        <dbReference type="ARBA" id="ARBA00022574"/>
    </source>
</evidence>
<dbReference type="InterPro" id="IPR015943">
    <property type="entry name" value="WD40/YVTN_repeat-like_dom_sf"/>
</dbReference>
<dbReference type="PROSITE" id="PS50082">
    <property type="entry name" value="WD_REPEATS_2"/>
    <property type="match status" value="1"/>
</dbReference>
<dbReference type="SUPFAM" id="SSF50978">
    <property type="entry name" value="WD40 repeat-like"/>
    <property type="match status" value="1"/>
</dbReference>
<dbReference type="Gene3D" id="2.130.10.10">
    <property type="entry name" value="YVTN repeat-like/Quinoprotein amine dehydrogenase"/>
    <property type="match status" value="2"/>
</dbReference>
<dbReference type="GO" id="GO:1990234">
    <property type="term" value="C:transferase complex"/>
    <property type="evidence" value="ECO:0007669"/>
    <property type="project" value="UniProtKB-ARBA"/>
</dbReference>
<dbReference type="InterPro" id="IPR001680">
    <property type="entry name" value="WD40_rpt"/>
</dbReference>
<dbReference type="OrthoDB" id="19711at2759"/>
<evidence type="ECO:0000313" key="4">
    <source>
        <dbReference type="EMBL" id="CEM32240.1"/>
    </source>
</evidence>
<reference evidence="4 5" key="1">
    <citation type="submission" date="2014-11" db="EMBL/GenBank/DDBJ databases">
        <authorList>
            <person name="Zhu J."/>
            <person name="Qi W."/>
            <person name="Song R."/>
        </authorList>
    </citation>
    <scope>NUCLEOTIDE SEQUENCE [LARGE SCALE GENOMIC DNA]</scope>
</reference>
<dbReference type="PRINTS" id="PR00320">
    <property type="entry name" value="GPROTEINBRPT"/>
</dbReference>
<protein>
    <recommendedName>
        <fullName evidence="6">Anaphase-promoting complex subunit 4 WD40 domain-containing protein</fullName>
    </recommendedName>
</protein>
<evidence type="ECO:0000313" key="5">
    <source>
        <dbReference type="Proteomes" id="UP000041254"/>
    </source>
</evidence>
<keyword evidence="5" id="KW-1185">Reference proteome</keyword>
<dbReference type="OMA" id="HHERCIW"/>
<sequence>MGNLTSSALGTCFDTDVNRTYKSGQLGFLQTTRKSQRGVSREIARVGDHADSTDAWGLQMACDAAHDDYVRCLAVLPRSNLIVSGGGDSVIRVWSAETGRLLREVENDSLRVFLVREDHNELLAGARDGSITVYDTKSWKVKTAFMDDSGSVFALAEHHYTLISGSDHIAIWTNPEWRPATDPTPGHTGMMEGRPSMGREVIRGQRGAPLPWGGVWRASHVIDEASRSLMVHDGKLYVGAIDRALKVYDLKTLECIETLVHHERCIWSMLVVNQFLVTGSADFTLGVWRFAKEDGEPALQLVASLGDHSGWIVQLLSYGNKLVTACLDGFVRVWDTHGDPVDWRRVKVIEVSENEENEVYSVAAIDNKLVTASSDGAIHVYFDARQQHEQRQSQ</sequence>
<dbReference type="AlphaFoldDB" id="A0A0G4GPD0"/>
<dbReference type="SMART" id="SM00320">
    <property type="entry name" value="WD40"/>
    <property type="match status" value="6"/>
</dbReference>
<gene>
    <name evidence="4" type="ORF">Vbra_960</name>
</gene>
<evidence type="ECO:0008006" key="6">
    <source>
        <dbReference type="Google" id="ProtNLM"/>
    </source>
</evidence>
<dbReference type="PhylomeDB" id="A0A0G4GPD0"/>
<keyword evidence="2" id="KW-0677">Repeat</keyword>